<proteinExistence type="predicted"/>
<keyword evidence="2" id="KW-1185">Reference proteome</keyword>
<reference evidence="1 2" key="1">
    <citation type="submission" date="2019-10" db="EMBL/GenBank/DDBJ databases">
        <title>Genomic and transcriptomic insights into the perfect genentic adaptation of a filamentous nitrogen-fixing cyanobacterium to rice fields.</title>
        <authorList>
            <person name="Chen Z."/>
        </authorList>
    </citation>
    <scope>NUCLEOTIDE SEQUENCE [LARGE SCALE GENOMIC DNA]</scope>
    <source>
        <strain evidence="1">CCNUC1</strain>
    </source>
</reference>
<sequence>MKSEKTISINIRASIFLPSVLIANCELRIANWNDALVCALFQSKARVVPVLGN</sequence>
<dbReference type="AlphaFoldDB" id="A0A5P8WHH9"/>
<organism evidence="1 2">
    <name type="scientific">Nostoc sphaeroides CCNUC1</name>
    <dbReference type="NCBI Taxonomy" id="2653204"/>
    <lineage>
        <taxon>Bacteria</taxon>
        <taxon>Bacillati</taxon>
        <taxon>Cyanobacteriota</taxon>
        <taxon>Cyanophyceae</taxon>
        <taxon>Nostocales</taxon>
        <taxon>Nostocaceae</taxon>
        <taxon>Nostoc</taxon>
    </lineage>
</organism>
<evidence type="ECO:0000313" key="2">
    <source>
        <dbReference type="Proteomes" id="UP000326678"/>
    </source>
</evidence>
<evidence type="ECO:0000313" key="1">
    <source>
        <dbReference type="EMBL" id="QFS52313.1"/>
    </source>
</evidence>
<name>A0A5P8WHH9_9NOSO</name>
<dbReference type="Proteomes" id="UP000326678">
    <property type="component" value="Chromosome pGXM01"/>
</dbReference>
<gene>
    <name evidence="1" type="ORF">GXM_09807</name>
</gene>
<accession>A0A5P8WHH9</accession>
<dbReference type="KEGG" id="nsh:GXM_09807"/>
<dbReference type="EMBL" id="CP045228">
    <property type="protein sequence ID" value="QFS52313.1"/>
    <property type="molecule type" value="Genomic_DNA"/>
</dbReference>
<protein>
    <submittedName>
        <fullName evidence="1">Uncharacterized protein</fullName>
    </submittedName>
</protein>